<comment type="caution">
    <text evidence="7">The sequence shown here is derived from an EMBL/GenBank/DDBJ whole genome shotgun (WGS) entry which is preliminary data.</text>
</comment>
<feature type="domain" description="Rod shape-determining protein MreC beta-barrel core" evidence="6">
    <location>
        <begin position="129"/>
        <end position="271"/>
    </location>
</feature>
<comment type="similarity">
    <text evidence="1 5">Belongs to the MreC family.</text>
</comment>
<evidence type="ECO:0000313" key="8">
    <source>
        <dbReference type="Proteomes" id="UP001595533"/>
    </source>
</evidence>
<evidence type="ECO:0000256" key="3">
    <source>
        <dbReference type="ARBA" id="ARBA00022960"/>
    </source>
</evidence>
<proteinExistence type="inferred from homology"/>
<evidence type="ECO:0000259" key="6">
    <source>
        <dbReference type="Pfam" id="PF04085"/>
    </source>
</evidence>
<dbReference type="InterPro" id="IPR042177">
    <property type="entry name" value="Cell/Rod_1"/>
</dbReference>
<dbReference type="NCBIfam" id="TIGR00219">
    <property type="entry name" value="mreC"/>
    <property type="match status" value="1"/>
</dbReference>
<dbReference type="InterPro" id="IPR042175">
    <property type="entry name" value="Cell/Rod_MreC_2"/>
</dbReference>
<dbReference type="RefSeq" id="WP_077409702.1">
    <property type="nucleotide sequence ID" value="NZ_JBHRTS010000001.1"/>
</dbReference>
<organism evidence="7 8">
    <name type="scientific">Marinicella sediminis</name>
    <dbReference type="NCBI Taxonomy" id="1792834"/>
    <lineage>
        <taxon>Bacteria</taxon>
        <taxon>Pseudomonadati</taxon>
        <taxon>Pseudomonadota</taxon>
        <taxon>Gammaproteobacteria</taxon>
        <taxon>Lysobacterales</taxon>
        <taxon>Marinicellaceae</taxon>
        <taxon>Marinicella</taxon>
    </lineage>
</organism>
<accession>A0ABV7JC92</accession>
<evidence type="ECO:0000256" key="2">
    <source>
        <dbReference type="ARBA" id="ARBA00013855"/>
    </source>
</evidence>
<reference evidence="8" key="1">
    <citation type="journal article" date="2019" name="Int. J. Syst. Evol. Microbiol.">
        <title>The Global Catalogue of Microorganisms (GCM) 10K type strain sequencing project: providing services to taxonomists for standard genome sequencing and annotation.</title>
        <authorList>
            <consortium name="The Broad Institute Genomics Platform"/>
            <consortium name="The Broad Institute Genome Sequencing Center for Infectious Disease"/>
            <person name="Wu L."/>
            <person name="Ma J."/>
        </authorList>
    </citation>
    <scope>NUCLEOTIDE SEQUENCE [LARGE SCALE GENOMIC DNA]</scope>
    <source>
        <strain evidence="8">KCTC 42953</strain>
    </source>
</reference>
<sequence length="274" mass="30133">MESLTSNQKVTQSPLFKFLVLEFICLTLMIADKNHQLAQPVRNTLSLAVIPLIKIIEWPQELFDITQVALSRQASLIEENTRLKEQLLDARFKVQQNVTLAAENERLRAMLNASGNSPLATSVAFVSNINQHQKRQHIIIDQGSSSKVFTGQAVLNLEGVIGQVDVVSQTFSHVILITDTEHALPVEILRTGLRTIAYGDGQKLSLTEIPTSADIQPGDVVVTSGFGNRFPRGLQVATIESTAVSPDRTFQTAVAAPLARIDRLSEVFLVWPGE</sequence>
<comment type="function">
    <text evidence="5">Involved in formation and maintenance of cell shape.</text>
</comment>
<dbReference type="PANTHER" id="PTHR34138">
    <property type="entry name" value="CELL SHAPE-DETERMINING PROTEIN MREC"/>
    <property type="match status" value="1"/>
</dbReference>
<evidence type="ECO:0000256" key="1">
    <source>
        <dbReference type="ARBA" id="ARBA00009369"/>
    </source>
</evidence>
<dbReference type="InterPro" id="IPR055342">
    <property type="entry name" value="MreC_beta-barrel_core"/>
</dbReference>
<gene>
    <name evidence="7" type="primary">mreC</name>
    <name evidence="7" type="ORF">ACFODZ_02220</name>
</gene>
<dbReference type="Proteomes" id="UP001595533">
    <property type="component" value="Unassembled WGS sequence"/>
</dbReference>
<name>A0ABV7JC92_9GAMM</name>
<dbReference type="Pfam" id="PF04085">
    <property type="entry name" value="MreC"/>
    <property type="match status" value="1"/>
</dbReference>
<keyword evidence="8" id="KW-1185">Reference proteome</keyword>
<evidence type="ECO:0000256" key="4">
    <source>
        <dbReference type="ARBA" id="ARBA00032089"/>
    </source>
</evidence>
<dbReference type="InterPro" id="IPR007221">
    <property type="entry name" value="MreC"/>
</dbReference>
<dbReference type="PANTHER" id="PTHR34138:SF1">
    <property type="entry name" value="CELL SHAPE-DETERMINING PROTEIN MREC"/>
    <property type="match status" value="1"/>
</dbReference>
<dbReference type="Gene3D" id="2.40.10.350">
    <property type="entry name" value="Rod shape-determining protein MreC, domain 2"/>
    <property type="match status" value="1"/>
</dbReference>
<evidence type="ECO:0000256" key="5">
    <source>
        <dbReference type="PIRNR" id="PIRNR038471"/>
    </source>
</evidence>
<dbReference type="PIRSF" id="PIRSF038471">
    <property type="entry name" value="MreC"/>
    <property type="match status" value="1"/>
</dbReference>
<protein>
    <recommendedName>
        <fullName evidence="2 5">Cell shape-determining protein MreC</fullName>
    </recommendedName>
    <alternativeName>
        <fullName evidence="4 5">Cell shape protein MreC</fullName>
    </alternativeName>
</protein>
<evidence type="ECO:0000313" key="7">
    <source>
        <dbReference type="EMBL" id="MFC3193047.1"/>
    </source>
</evidence>
<keyword evidence="3 5" id="KW-0133">Cell shape</keyword>
<dbReference type="Gene3D" id="2.40.10.340">
    <property type="entry name" value="Rod shape-determining protein MreC, domain 1"/>
    <property type="match status" value="1"/>
</dbReference>
<dbReference type="EMBL" id="JBHRTS010000001">
    <property type="protein sequence ID" value="MFC3193047.1"/>
    <property type="molecule type" value="Genomic_DNA"/>
</dbReference>